<proteinExistence type="predicted"/>
<reference evidence="2" key="1">
    <citation type="submission" date="2017-04" db="EMBL/GenBank/DDBJ databases">
        <authorList>
            <person name="Varghese N."/>
            <person name="Submissions S."/>
        </authorList>
    </citation>
    <scope>NUCLEOTIDE SEQUENCE [LARGE SCALE GENOMIC DNA]</scope>
    <source>
        <strain evidence="2">RKEM611</strain>
    </source>
</reference>
<evidence type="ECO:0000313" key="1">
    <source>
        <dbReference type="EMBL" id="SMF55638.1"/>
    </source>
</evidence>
<protein>
    <submittedName>
        <fullName evidence="1">Uncharacterized protein</fullName>
    </submittedName>
</protein>
<accession>A0A1Y6CCA9</accession>
<organism evidence="1 2">
    <name type="scientific">Pseudobacteriovorax antillogorgiicola</name>
    <dbReference type="NCBI Taxonomy" id="1513793"/>
    <lineage>
        <taxon>Bacteria</taxon>
        <taxon>Pseudomonadati</taxon>
        <taxon>Bdellovibrionota</taxon>
        <taxon>Oligoflexia</taxon>
        <taxon>Oligoflexales</taxon>
        <taxon>Pseudobacteriovoracaceae</taxon>
        <taxon>Pseudobacteriovorax</taxon>
    </lineage>
</organism>
<dbReference type="EMBL" id="FWZT01000017">
    <property type="protein sequence ID" value="SMF55638.1"/>
    <property type="molecule type" value="Genomic_DNA"/>
</dbReference>
<evidence type="ECO:0000313" key="2">
    <source>
        <dbReference type="Proteomes" id="UP000192907"/>
    </source>
</evidence>
<dbReference type="AlphaFoldDB" id="A0A1Y6CCA9"/>
<dbReference type="STRING" id="1513793.SAMN06296036_117145"/>
<name>A0A1Y6CCA9_9BACT</name>
<dbReference type="Proteomes" id="UP000192907">
    <property type="component" value="Unassembled WGS sequence"/>
</dbReference>
<gene>
    <name evidence="1" type="ORF">SAMN06296036_117145</name>
</gene>
<dbReference type="RefSeq" id="WP_132321942.1">
    <property type="nucleotide sequence ID" value="NZ_FWZT01000017.1"/>
</dbReference>
<sequence length="97" mass="11259">MFIAVTRIVFEDQQTTYDKRELKALTEKIKSRFHVCVKINKPQEAGIPAIVISALEHSQNQLDQKLDRIADFCEESGFGRIDSEETFFEHIDNLFEP</sequence>
<keyword evidence="2" id="KW-1185">Reference proteome</keyword>